<keyword evidence="3" id="KW-1185">Reference proteome</keyword>
<proteinExistence type="predicted"/>
<keyword evidence="1" id="KW-0732">Signal</keyword>
<dbReference type="Proteomes" id="UP000278962">
    <property type="component" value="Unassembled WGS sequence"/>
</dbReference>
<protein>
    <submittedName>
        <fullName evidence="2">Uncharacterized protein</fullName>
    </submittedName>
</protein>
<evidence type="ECO:0000313" key="3">
    <source>
        <dbReference type="Proteomes" id="UP000278962"/>
    </source>
</evidence>
<gene>
    <name evidence="2" type="ORF">C8N24_1631</name>
</gene>
<comment type="caution">
    <text evidence="2">The sequence shown here is derived from an EMBL/GenBank/DDBJ whole genome shotgun (WGS) entry which is preliminary data.</text>
</comment>
<dbReference type="RefSeq" id="WP_121249562.1">
    <property type="nucleotide sequence ID" value="NZ_RBIL01000001.1"/>
</dbReference>
<reference evidence="2 3" key="1">
    <citation type="submission" date="2018-10" db="EMBL/GenBank/DDBJ databases">
        <title>Genomic Encyclopedia of Archaeal and Bacterial Type Strains, Phase II (KMG-II): from individual species to whole genera.</title>
        <authorList>
            <person name="Goeker M."/>
        </authorList>
    </citation>
    <scope>NUCLEOTIDE SEQUENCE [LARGE SCALE GENOMIC DNA]</scope>
    <source>
        <strain evidence="2 3">DSM 14954</strain>
    </source>
</reference>
<organism evidence="2 3">
    <name type="scientific">Solirubrobacter pauli</name>
    <dbReference type="NCBI Taxonomy" id="166793"/>
    <lineage>
        <taxon>Bacteria</taxon>
        <taxon>Bacillati</taxon>
        <taxon>Actinomycetota</taxon>
        <taxon>Thermoleophilia</taxon>
        <taxon>Solirubrobacterales</taxon>
        <taxon>Solirubrobacteraceae</taxon>
        <taxon>Solirubrobacter</taxon>
    </lineage>
</organism>
<name>A0A660LD45_9ACTN</name>
<dbReference type="OrthoDB" id="5245126at2"/>
<dbReference type="AlphaFoldDB" id="A0A660LD45"/>
<feature type="signal peptide" evidence="1">
    <location>
        <begin position="1"/>
        <end position="23"/>
    </location>
</feature>
<dbReference type="EMBL" id="RBIL01000001">
    <property type="protein sequence ID" value="RKQ91800.1"/>
    <property type="molecule type" value="Genomic_DNA"/>
</dbReference>
<accession>A0A660LD45</accession>
<sequence>MRRFVVAVVTATALIPAASQARAAADPIAQASCTRAKIAGESKCIARGQYCSRSSQAMRDYRKYGLSCTKRDSNGRYHLQ</sequence>
<evidence type="ECO:0000256" key="1">
    <source>
        <dbReference type="SAM" id="SignalP"/>
    </source>
</evidence>
<evidence type="ECO:0000313" key="2">
    <source>
        <dbReference type="EMBL" id="RKQ91800.1"/>
    </source>
</evidence>
<feature type="chain" id="PRO_5024792409" evidence="1">
    <location>
        <begin position="24"/>
        <end position="80"/>
    </location>
</feature>